<accession>F4BWN3</accession>
<protein>
    <submittedName>
        <fullName evidence="1">Transposase, IS4 family</fullName>
    </submittedName>
</protein>
<evidence type="ECO:0000313" key="2">
    <source>
        <dbReference type="Proteomes" id="UP000007807"/>
    </source>
</evidence>
<proteinExistence type="predicted"/>
<dbReference type="HOGENOM" id="CLU_218212_0_0_2"/>
<organism evidence="1 2">
    <name type="scientific">Methanothrix soehngenii (strain ATCC 5969 / DSM 3671 / JCM 10134 / NBRC 103675 / OCM 69 / GP-6)</name>
    <name type="common">Methanosaeta concilii</name>
    <dbReference type="NCBI Taxonomy" id="990316"/>
    <lineage>
        <taxon>Archaea</taxon>
        <taxon>Methanobacteriati</taxon>
        <taxon>Methanobacteriota</taxon>
        <taxon>Stenosarchaea group</taxon>
        <taxon>Methanomicrobia</taxon>
        <taxon>Methanotrichales</taxon>
        <taxon>Methanotrichaceae</taxon>
        <taxon>Methanothrix</taxon>
    </lineage>
</organism>
<gene>
    <name evidence="1" type="ordered locus">MCON_1946</name>
</gene>
<dbReference type="AlphaFoldDB" id="F4BWN3"/>
<name>F4BWN3_METSG</name>
<dbReference type="STRING" id="990316.MCON_1946"/>
<dbReference type="EMBL" id="CP002565">
    <property type="protein sequence ID" value="AEB68519.1"/>
    <property type="molecule type" value="Genomic_DNA"/>
</dbReference>
<evidence type="ECO:0000313" key="1">
    <source>
        <dbReference type="EMBL" id="AEB68519.1"/>
    </source>
</evidence>
<dbReference type="Proteomes" id="UP000007807">
    <property type="component" value="Chromosome"/>
</dbReference>
<dbReference type="InParanoid" id="F4BWN3"/>
<reference evidence="1 2" key="1">
    <citation type="journal article" date="2011" name="J. Bacteriol.">
        <title>Complete genome sequence of Methanosaeta concilii, a specialist in aceticlastic methanogenesis.</title>
        <authorList>
            <person name="Barber R.D."/>
            <person name="Zhang L."/>
            <person name="Harnack M."/>
            <person name="Olson M.V."/>
            <person name="Kaul R."/>
            <person name="Ingram-Smith C."/>
            <person name="Smith K.S."/>
        </authorList>
    </citation>
    <scope>NUCLEOTIDE SEQUENCE [LARGE SCALE GENOMIC DNA]</scope>
    <source>
        <strain evidence="2">ATCC 5969 / DSM 3671 / JCM 10134 / NBRC 103675 / OCM 69 / GP-6</strain>
    </source>
</reference>
<sequence>MKRAHKAGHVLVTTVARAGMKFMMSAFVYNLVQLRHLANKPLT</sequence>
<dbReference type="KEGG" id="mcj:MCON_1946"/>
<keyword evidence="2" id="KW-1185">Reference proteome</keyword>